<protein>
    <submittedName>
        <fullName evidence="1">Uncharacterized protein</fullName>
    </submittedName>
</protein>
<comment type="caution">
    <text evidence="1">The sequence shown here is derived from an EMBL/GenBank/DDBJ whole genome shotgun (WGS) entry which is preliminary data.</text>
</comment>
<evidence type="ECO:0000313" key="2">
    <source>
        <dbReference type="Proteomes" id="UP001163603"/>
    </source>
</evidence>
<dbReference type="EMBL" id="CM047749">
    <property type="protein sequence ID" value="KAJ0009792.1"/>
    <property type="molecule type" value="Genomic_DNA"/>
</dbReference>
<evidence type="ECO:0000313" key="1">
    <source>
        <dbReference type="EMBL" id="KAJ0009792.1"/>
    </source>
</evidence>
<reference evidence="2" key="1">
    <citation type="journal article" date="2023" name="G3 (Bethesda)">
        <title>Genome assembly and association tests identify interacting loci associated with vigor, precocity, and sex in interspecific pistachio rootstocks.</title>
        <authorList>
            <person name="Palmer W."/>
            <person name="Jacygrad E."/>
            <person name="Sagayaradj S."/>
            <person name="Cavanaugh K."/>
            <person name="Han R."/>
            <person name="Bertier L."/>
            <person name="Beede B."/>
            <person name="Kafkas S."/>
            <person name="Golino D."/>
            <person name="Preece J."/>
            <person name="Michelmore R."/>
        </authorList>
    </citation>
    <scope>NUCLEOTIDE SEQUENCE [LARGE SCALE GENOMIC DNA]</scope>
</reference>
<dbReference type="Proteomes" id="UP001163603">
    <property type="component" value="Chromosome 14"/>
</dbReference>
<accession>A0ACC0X4P0</accession>
<keyword evidence="2" id="KW-1185">Reference proteome</keyword>
<name>A0ACC0X4P0_9ROSI</name>
<sequence>MGSIITFHIKHLTHTLIFLLPYFLCAYCPNNSIISPPISPPLHIPPIPKFLDHRLREVYPIIQAFKNLITSDPFNVTSSWVGSDICNYTGFYCAHPPNNQSATALASIDFNGFGLVAPTLDGFINQLPDIAIFHANSNKFSGTIPPKLATLPFLYELDLSDNNFSGAFPPHIFHMNRLSFLDIRYNFFTGSVPPQLFLKNLDVLFLNNNKFTLKLPENLGSTPALYLTLANNKFTGSIPRSIGKASSTLTEVLLLNNWLSGCLPYELGFLKELKVFDASNNHLTGPLPISLGCLEKLEQLNLSRNLLYGKVPEVLCALGNLVKLSLSNNYFTKVGTLCGKLIESGVLEVKNNCIRDLPDQRSKVECIMFFSDTRSCPRPSTFDIIPCNVTPTSNNPPARPKRISLAYTAFVRHRLL</sequence>
<proteinExistence type="predicted"/>
<gene>
    <name evidence="1" type="ORF">Pint_33892</name>
</gene>
<organism evidence="1 2">
    <name type="scientific">Pistacia integerrima</name>
    <dbReference type="NCBI Taxonomy" id="434235"/>
    <lineage>
        <taxon>Eukaryota</taxon>
        <taxon>Viridiplantae</taxon>
        <taxon>Streptophyta</taxon>
        <taxon>Embryophyta</taxon>
        <taxon>Tracheophyta</taxon>
        <taxon>Spermatophyta</taxon>
        <taxon>Magnoliopsida</taxon>
        <taxon>eudicotyledons</taxon>
        <taxon>Gunneridae</taxon>
        <taxon>Pentapetalae</taxon>
        <taxon>rosids</taxon>
        <taxon>malvids</taxon>
        <taxon>Sapindales</taxon>
        <taxon>Anacardiaceae</taxon>
        <taxon>Pistacia</taxon>
    </lineage>
</organism>